<reference evidence="12" key="1">
    <citation type="journal article" date="2019" name="Int. J. Syst. Evol. Microbiol.">
        <title>The Global Catalogue of Microorganisms (GCM) 10K type strain sequencing project: providing services to taxonomists for standard genome sequencing and annotation.</title>
        <authorList>
            <consortium name="The Broad Institute Genomics Platform"/>
            <consortium name="The Broad Institute Genome Sequencing Center for Infectious Disease"/>
            <person name="Wu L."/>
            <person name="Ma J."/>
        </authorList>
    </citation>
    <scope>NUCLEOTIDE SEQUENCE [LARGE SCALE GENOMIC DNA]</scope>
    <source>
        <strain evidence="12">CCUG 60023</strain>
    </source>
</reference>
<evidence type="ECO:0000256" key="7">
    <source>
        <dbReference type="ARBA" id="ARBA00022840"/>
    </source>
</evidence>
<dbReference type="PANTHER" id="PTHR44936:SF9">
    <property type="entry name" value="SENSOR PROTEIN CREC"/>
    <property type="match status" value="1"/>
</dbReference>
<evidence type="ECO:0000256" key="5">
    <source>
        <dbReference type="ARBA" id="ARBA00022741"/>
    </source>
</evidence>
<keyword evidence="4" id="KW-0808">Transferase</keyword>
<evidence type="ECO:0000256" key="9">
    <source>
        <dbReference type="SAM" id="Phobius"/>
    </source>
</evidence>
<sequence>MSLSSRLVWTVTLTVAVALAVFVSLTAWRLNQATRAQARSIEHRMQAKFSQQLELEGKLAVSFLQRAENDVHASVSALAGRNETRELIERGNIVAIDMTIAKAAASYHLDSVVVFDRALKAVGSHQPGLNLLTVNEIFASSPLAEKARGLLDQVNRDKPVFLRKYFPVDAVYGAGIGMKGEGLAAVSIHPVFDEFGDVLALVVGHRLLSGDDLLIDRFTSSRNLGIEVLDDNATLMQAGLSTQSASTLPLISYCAPFEEVWKICVHTPRAEMTRETGALTKALAEERDGLIRWVSILSAASLILAALFSSCVTRRVMAPLAQITNAVRSVAKGNWMARVAGRSRPDEVGEIARAVTVLQQSVKEREQLQADVADVNALRNSRAALQTMLDDCRTGLRKKLFRLSDASERVQTSLDRIASLTSLAEGEADESRLVSMRLIDDGASEGSSVGSQAKLVRDAIDRLSETISTIGEGGKEMGAEVEALLGDVSDLDRTVKRFLIDVQGVPSLPAKPASEPA</sequence>
<keyword evidence="6" id="KW-0418">Kinase</keyword>
<feature type="domain" description="HAMP" evidence="10">
    <location>
        <begin position="314"/>
        <end position="367"/>
    </location>
</feature>
<dbReference type="EC" id="2.7.13.3" evidence="2"/>
<evidence type="ECO:0000256" key="4">
    <source>
        <dbReference type="ARBA" id="ARBA00022679"/>
    </source>
</evidence>
<protein>
    <recommendedName>
        <fullName evidence="2">histidine kinase</fullName>
        <ecNumber evidence="2">2.7.13.3</ecNumber>
    </recommendedName>
</protein>
<dbReference type="SMART" id="SM00304">
    <property type="entry name" value="HAMP"/>
    <property type="match status" value="1"/>
</dbReference>
<keyword evidence="7" id="KW-0067">ATP-binding</keyword>
<dbReference type="InterPro" id="IPR003660">
    <property type="entry name" value="HAMP_dom"/>
</dbReference>
<evidence type="ECO:0000256" key="3">
    <source>
        <dbReference type="ARBA" id="ARBA00022553"/>
    </source>
</evidence>
<dbReference type="Pfam" id="PF00672">
    <property type="entry name" value="HAMP"/>
    <property type="match status" value="1"/>
</dbReference>
<keyword evidence="9" id="KW-0472">Membrane</keyword>
<keyword evidence="5" id="KW-0547">Nucleotide-binding</keyword>
<evidence type="ECO:0000259" key="10">
    <source>
        <dbReference type="PROSITE" id="PS50885"/>
    </source>
</evidence>
<dbReference type="InterPro" id="IPR050980">
    <property type="entry name" value="2C_sensor_his_kinase"/>
</dbReference>
<organism evidence="11 12">
    <name type="scientific">Pseudahrensia aquimaris</name>
    <dbReference type="NCBI Taxonomy" id="744461"/>
    <lineage>
        <taxon>Bacteria</taxon>
        <taxon>Pseudomonadati</taxon>
        <taxon>Pseudomonadota</taxon>
        <taxon>Alphaproteobacteria</taxon>
        <taxon>Hyphomicrobiales</taxon>
        <taxon>Ahrensiaceae</taxon>
        <taxon>Pseudahrensia</taxon>
    </lineage>
</organism>
<keyword evidence="9" id="KW-1133">Transmembrane helix</keyword>
<dbReference type="PROSITE" id="PS50885">
    <property type="entry name" value="HAMP"/>
    <property type="match status" value="1"/>
</dbReference>
<keyword evidence="3" id="KW-0597">Phosphoprotein</keyword>
<dbReference type="EMBL" id="JBHTJV010000005">
    <property type="protein sequence ID" value="MFD0916422.1"/>
    <property type="molecule type" value="Genomic_DNA"/>
</dbReference>
<evidence type="ECO:0000256" key="6">
    <source>
        <dbReference type="ARBA" id="ARBA00022777"/>
    </source>
</evidence>
<evidence type="ECO:0000256" key="8">
    <source>
        <dbReference type="ARBA" id="ARBA00023012"/>
    </source>
</evidence>
<dbReference type="Proteomes" id="UP001597101">
    <property type="component" value="Unassembled WGS sequence"/>
</dbReference>
<keyword evidence="9" id="KW-0812">Transmembrane</keyword>
<comment type="caution">
    <text evidence="11">The sequence shown here is derived from an EMBL/GenBank/DDBJ whole genome shotgun (WGS) entry which is preliminary data.</text>
</comment>
<dbReference type="PANTHER" id="PTHR44936">
    <property type="entry name" value="SENSOR PROTEIN CREC"/>
    <property type="match status" value="1"/>
</dbReference>
<feature type="transmembrane region" description="Helical" evidence="9">
    <location>
        <begin position="6"/>
        <end position="30"/>
    </location>
</feature>
<dbReference type="RefSeq" id="WP_377212276.1">
    <property type="nucleotide sequence ID" value="NZ_JBHTJV010000005.1"/>
</dbReference>
<evidence type="ECO:0000313" key="11">
    <source>
        <dbReference type="EMBL" id="MFD0916422.1"/>
    </source>
</evidence>
<evidence type="ECO:0000256" key="1">
    <source>
        <dbReference type="ARBA" id="ARBA00000085"/>
    </source>
</evidence>
<evidence type="ECO:0000256" key="2">
    <source>
        <dbReference type="ARBA" id="ARBA00012438"/>
    </source>
</evidence>
<keyword evidence="12" id="KW-1185">Reference proteome</keyword>
<proteinExistence type="predicted"/>
<keyword evidence="8" id="KW-0902">Two-component regulatory system</keyword>
<dbReference type="Gene3D" id="6.10.340.10">
    <property type="match status" value="1"/>
</dbReference>
<evidence type="ECO:0000313" key="12">
    <source>
        <dbReference type="Proteomes" id="UP001597101"/>
    </source>
</evidence>
<gene>
    <name evidence="11" type="ORF">ACFQ14_08390</name>
</gene>
<comment type="catalytic activity">
    <reaction evidence="1">
        <text>ATP + protein L-histidine = ADP + protein N-phospho-L-histidine.</text>
        <dbReference type="EC" id="2.7.13.3"/>
    </reaction>
</comment>
<accession>A0ABW3FJU6</accession>
<dbReference type="CDD" id="cd06225">
    <property type="entry name" value="HAMP"/>
    <property type="match status" value="1"/>
</dbReference>
<dbReference type="SUPFAM" id="SSF158472">
    <property type="entry name" value="HAMP domain-like"/>
    <property type="match status" value="1"/>
</dbReference>
<name>A0ABW3FJU6_9HYPH</name>